<reference evidence="1 2" key="1">
    <citation type="submission" date="2017-02" db="EMBL/GenBank/DDBJ databases">
        <title>Complete genome sequences of Mycobacterium kansasii strains isolated from rhesus macaques.</title>
        <authorList>
            <person name="Panda A."/>
            <person name="Nagaraj S."/>
            <person name="Zhao X."/>
            <person name="Tettelin H."/>
            <person name="Detolla L.J."/>
        </authorList>
    </citation>
    <scope>NUCLEOTIDE SEQUENCE [LARGE SCALE GENOMIC DNA]</scope>
    <source>
        <strain evidence="1 2">11-3469</strain>
    </source>
</reference>
<dbReference type="Proteomes" id="UP000188532">
    <property type="component" value="Unassembled WGS sequence"/>
</dbReference>
<protein>
    <submittedName>
        <fullName evidence="1">Putative DIHYDROLIPOAMIDE S-ACETYLTRANSFERASE E2 COMPONENT PDHC domain protein</fullName>
    </submittedName>
</protein>
<keyword evidence="1" id="KW-0808">Transferase</keyword>
<accession>A0A1V3XN90</accession>
<dbReference type="GO" id="GO:0016740">
    <property type="term" value="F:transferase activity"/>
    <property type="evidence" value="ECO:0007669"/>
    <property type="project" value="UniProtKB-KW"/>
</dbReference>
<proteinExistence type="predicted"/>
<organism evidence="1 2">
    <name type="scientific">Mycobacterium kansasii</name>
    <dbReference type="NCBI Taxonomy" id="1768"/>
    <lineage>
        <taxon>Bacteria</taxon>
        <taxon>Bacillati</taxon>
        <taxon>Actinomycetota</taxon>
        <taxon>Actinomycetes</taxon>
        <taxon>Mycobacteriales</taxon>
        <taxon>Mycobacteriaceae</taxon>
        <taxon>Mycobacterium</taxon>
    </lineage>
</organism>
<gene>
    <name evidence="1" type="ORF">BZL29_1910</name>
</gene>
<dbReference type="EMBL" id="MVBN01000002">
    <property type="protein sequence ID" value="OOK80568.1"/>
    <property type="molecule type" value="Genomic_DNA"/>
</dbReference>
<evidence type="ECO:0000313" key="2">
    <source>
        <dbReference type="Proteomes" id="UP000188532"/>
    </source>
</evidence>
<name>A0A1V3XN90_MYCKA</name>
<comment type="caution">
    <text evidence="1">The sequence shown here is derived from an EMBL/GenBank/DDBJ whole genome shotgun (WGS) entry which is preliminary data.</text>
</comment>
<evidence type="ECO:0000313" key="1">
    <source>
        <dbReference type="EMBL" id="OOK80568.1"/>
    </source>
</evidence>
<dbReference type="AlphaFoldDB" id="A0A1V3XN90"/>
<sequence length="67" mass="7408">MFHREIPTATATLEVTRTEITVYALRLRLPVIALTRNVILNSAWADSPDGPQVRAHHDVHCGFGVAT</sequence>